<name>A0ABQ0HE34_9ACTN</name>
<organism evidence="1 2">
    <name type="scientific">Gordonia terrae NBRC 100016</name>
    <dbReference type="NCBI Taxonomy" id="1089454"/>
    <lineage>
        <taxon>Bacteria</taxon>
        <taxon>Bacillati</taxon>
        <taxon>Actinomycetota</taxon>
        <taxon>Actinomycetes</taxon>
        <taxon>Mycobacteriales</taxon>
        <taxon>Gordoniaceae</taxon>
        <taxon>Gordonia</taxon>
    </lineage>
</organism>
<reference evidence="1 2" key="1">
    <citation type="submission" date="2012-02" db="EMBL/GenBank/DDBJ databases">
        <title>Whole genome shotgun sequence of Gordonia terrae NBRC 100016.</title>
        <authorList>
            <person name="Takarada H."/>
            <person name="Hosoyama A."/>
            <person name="Tsuchikane K."/>
            <person name="Katsumata H."/>
            <person name="Yamazaki S."/>
            <person name="Fujita N."/>
        </authorList>
    </citation>
    <scope>NUCLEOTIDE SEQUENCE [LARGE SCALE GENOMIC DNA]</scope>
    <source>
        <strain evidence="1 2">NBRC 100016</strain>
    </source>
</reference>
<sequence length="77" mass="8476">MRRSGSVALDRPSELTWSEEAVVPDEDVSFTACHPTVVTRADDAAQFDADHSYTSRALSTSRIHNLRARGGVQTNCR</sequence>
<gene>
    <name evidence="1" type="ORF">GOTRE_060_00540</name>
</gene>
<accession>A0ABQ0HE34</accession>
<proteinExistence type="predicted"/>
<comment type="caution">
    <text evidence="1">The sequence shown here is derived from an EMBL/GenBank/DDBJ whole genome shotgun (WGS) entry which is preliminary data.</text>
</comment>
<evidence type="ECO:0000313" key="2">
    <source>
        <dbReference type="Proteomes" id="UP000004881"/>
    </source>
</evidence>
<protein>
    <submittedName>
        <fullName evidence="1">Uncharacterized protein</fullName>
    </submittedName>
</protein>
<dbReference type="EMBL" id="BAFD01000060">
    <property type="protein sequence ID" value="GAB44146.1"/>
    <property type="molecule type" value="Genomic_DNA"/>
</dbReference>
<evidence type="ECO:0000313" key="1">
    <source>
        <dbReference type="EMBL" id="GAB44146.1"/>
    </source>
</evidence>
<keyword evidence="2" id="KW-1185">Reference proteome</keyword>
<dbReference type="Proteomes" id="UP000004881">
    <property type="component" value="Unassembled WGS sequence"/>
</dbReference>